<evidence type="ECO:0000313" key="5">
    <source>
        <dbReference type="Proteomes" id="UP000730481"/>
    </source>
</evidence>
<evidence type="ECO:0000256" key="1">
    <source>
        <dbReference type="ARBA" id="ARBA00022857"/>
    </source>
</evidence>
<dbReference type="AlphaFoldDB" id="A0A9P5DSD0"/>
<dbReference type="PANTHER" id="PTHR47706">
    <property type="entry name" value="NMRA-LIKE FAMILY PROTEIN"/>
    <property type="match status" value="1"/>
</dbReference>
<dbReference type="Gene3D" id="3.90.25.10">
    <property type="entry name" value="UDP-galactose 4-epimerase, domain 1"/>
    <property type="match status" value="1"/>
</dbReference>
<dbReference type="Proteomes" id="UP000730481">
    <property type="component" value="Unassembled WGS sequence"/>
</dbReference>
<dbReference type="OrthoDB" id="9984533at2759"/>
<keyword evidence="1" id="KW-0521">NADP</keyword>
<feature type="domain" description="NmrA-like" evidence="3">
    <location>
        <begin position="5"/>
        <end position="229"/>
    </location>
</feature>
<gene>
    <name evidence="4" type="ORF">FBEOM_10489</name>
</gene>
<reference evidence="4" key="2">
    <citation type="submission" date="2020-02" db="EMBL/GenBank/DDBJ databases">
        <title>Identification and distribution of gene clusters putatively required for synthesis of sphingolipid metabolism inhibitors in phylogenetically diverse species of the filamentous fungus Fusarium.</title>
        <authorList>
            <person name="Kim H.-S."/>
            <person name="Busman M."/>
            <person name="Brown D.W."/>
            <person name="Divon H."/>
            <person name="Uhlig S."/>
            <person name="Proctor R.H."/>
        </authorList>
    </citation>
    <scope>NUCLEOTIDE SEQUENCE</scope>
    <source>
        <strain evidence="4">NRRL 25174</strain>
    </source>
</reference>
<dbReference type="CDD" id="cd05259">
    <property type="entry name" value="PCBER_SDR_a"/>
    <property type="match status" value="1"/>
</dbReference>
<evidence type="ECO:0000256" key="2">
    <source>
        <dbReference type="ARBA" id="ARBA00023002"/>
    </source>
</evidence>
<dbReference type="InterPro" id="IPR045312">
    <property type="entry name" value="PCBER-like"/>
</dbReference>
<dbReference type="InterPro" id="IPR008030">
    <property type="entry name" value="NmrA-like"/>
</dbReference>
<proteinExistence type="predicted"/>
<dbReference type="GO" id="GO:0016491">
    <property type="term" value="F:oxidoreductase activity"/>
    <property type="evidence" value="ECO:0007669"/>
    <property type="project" value="UniProtKB-KW"/>
</dbReference>
<evidence type="ECO:0000259" key="3">
    <source>
        <dbReference type="Pfam" id="PF05368"/>
    </source>
</evidence>
<dbReference type="InterPro" id="IPR036291">
    <property type="entry name" value="NAD(P)-bd_dom_sf"/>
</dbReference>
<protein>
    <recommendedName>
        <fullName evidence="3">NmrA-like domain-containing protein</fullName>
    </recommendedName>
</protein>
<dbReference type="SUPFAM" id="SSF51735">
    <property type="entry name" value="NAD(P)-binding Rossmann-fold domains"/>
    <property type="match status" value="1"/>
</dbReference>
<keyword evidence="2" id="KW-0560">Oxidoreductase</keyword>
<evidence type="ECO:0000313" key="4">
    <source>
        <dbReference type="EMBL" id="KAF4335652.1"/>
    </source>
</evidence>
<comment type="caution">
    <text evidence="4">The sequence shown here is derived from an EMBL/GenBank/DDBJ whole genome shotgun (WGS) entry which is preliminary data.</text>
</comment>
<dbReference type="Gene3D" id="3.40.50.720">
    <property type="entry name" value="NAD(P)-binding Rossmann-like Domain"/>
    <property type="match status" value="1"/>
</dbReference>
<dbReference type="Pfam" id="PF05368">
    <property type="entry name" value="NmrA"/>
    <property type="match status" value="1"/>
</dbReference>
<dbReference type="EMBL" id="PVQB02000542">
    <property type="protein sequence ID" value="KAF4335652.1"/>
    <property type="molecule type" value="Genomic_DNA"/>
</dbReference>
<reference evidence="4" key="1">
    <citation type="journal article" date="2017" name="Mycologia">
        <title>Fusarium algeriense, sp. nov., a novel toxigenic crown rot pathogen of durum wheat from Algeria is nested in the Fusarium burgessii species complex.</title>
        <authorList>
            <person name="Laraba I."/>
            <person name="Keddad A."/>
            <person name="Boureghda H."/>
            <person name="Abdallah N."/>
            <person name="Vaughan M.M."/>
            <person name="Proctor R.H."/>
            <person name="Busman M."/>
            <person name="O'Donnell K."/>
        </authorList>
    </citation>
    <scope>NUCLEOTIDE SEQUENCE</scope>
    <source>
        <strain evidence="4">NRRL 25174</strain>
    </source>
</reference>
<accession>A0A9P5DSD0</accession>
<keyword evidence="5" id="KW-1185">Reference proteome</keyword>
<organism evidence="4 5">
    <name type="scientific">Fusarium beomiforme</name>
    <dbReference type="NCBI Taxonomy" id="44412"/>
    <lineage>
        <taxon>Eukaryota</taxon>
        <taxon>Fungi</taxon>
        <taxon>Dikarya</taxon>
        <taxon>Ascomycota</taxon>
        <taxon>Pezizomycotina</taxon>
        <taxon>Sordariomycetes</taxon>
        <taxon>Hypocreomycetidae</taxon>
        <taxon>Hypocreales</taxon>
        <taxon>Nectriaceae</taxon>
        <taxon>Fusarium</taxon>
        <taxon>Fusarium burgessii species complex</taxon>
    </lineage>
</organism>
<name>A0A9P5DSD0_9HYPO</name>
<dbReference type="PANTHER" id="PTHR47706:SF9">
    <property type="entry name" value="NMRA-LIKE DOMAIN-CONTAINING PROTEIN-RELATED"/>
    <property type="match status" value="1"/>
</dbReference>
<sequence length="301" mass="32674">MSSYKNVIVVGASGSIGKIITEGLVSTSKFNVTVLSRKESTATFPRAVTVRVTDFSEADLVNALKGQDVVISALGIEGFDQQKTIVDAAVHAGVKRFLPSEFSSSSEDPVVLQLVPLFEKKKDLIEYLKSKEKDGLSWTGLATGLLFDWGLANGFLGFDIAKRAATIWDDGNKKFTLTNEKQLARAVTSVLGHPDETRNRYLYVYSVETTQNEIVRSVEKISGLNWTINSTSTEQQIAEAKRLLGAGDFSGGYILVRATTYGDVPGLRANYAQAKDLANGALGLEVESVEETVKRVISQVP</sequence>
<dbReference type="InterPro" id="IPR051609">
    <property type="entry name" value="NmrA/Isoflavone_reductase-like"/>
</dbReference>